<dbReference type="Pfam" id="PF00230">
    <property type="entry name" value="MIP"/>
    <property type="match status" value="1"/>
</dbReference>
<comment type="similarity">
    <text evidence="2 7">Belongs to the MIP/aquaporin (TC 1.A.8) family.</text>
</comment>
<evidence type="ECO:0000256" key="1">
    <source>
        <dbReference type="ARBA" id="ARBA00004141"/>
    </source>
</evidence>
<sequence>MLGLGLVSSVFINYNLYPKPQSRFLTGAYWGLSIFIASMFSTLFFGTANFNPIFSFAQAVNHQISWLTMLGEFVTQIFGAWLASATVQKMWSKYLNTMPVNLNFFATVPRQLHKWFYNFSWEAIGTFTIVINAQIMDDIQITWWVKTIWSSILITAVITTVSPITGAALNPTRDFIPRLFFTKTYDKKMAQWEYSLIPIAGPIVGGILGLIVANLI</sequence>
<comment type="subcellular location">
    <subcellularLocation>
        <location evidence="1">Membrane</location>
        <topology evidence="1">Multi-pass membrane protein</topology>
    </subcellularLocation>
</comment>
<dbReference type="EMBL" id="AYYQ01000001">
    <property type="protein sequence ID" value="KRM69854.1"/>
    <property type="molecule type" value="Genomic_DNA"/>
</dbReference>
<name>A0A0R2ARC8_9LACO</name>
<evidence type="ECO:0000256" key="3">
    <source>
        <dbReference type="ARBA" id="ARBA00022448"/>
    </source>
</evidence>
<dbReference type="InterPro" id="IPR050363">
    <property type="entry name" value="MIP/Aquaporin"/>
</dbReference>
<dbReference type="PATRIC" id="fig|1423781.4.peg.20"/>
<dbReference type="PANTHER" id="PTHR43829">
    <property type="entry name" value="AQUAPORIN OR AQUAGLYCEROPORIN RELATED"/>
    <property type="match status" value="1"/>
</dbReference>
<dbReference type="SUPFAM" id="SSF81338">
    <property type="entry name" value="Aquaporin-like"/>
    <property type="match status" value="1"/>
</dbReference>
<comment type="caution">
    <text evidence="9">The sequence shown here is derived from an EMBL/GenBank/DDBJ whole genome shotgun (WGS) entry which is preliminary data.</text>
</comment>
<dbReference type="PANTHER" id="PTHR43829:SF9">
    <property type="entry name" value="AQUAPORIN-9"/>
    <property type="match status" value="1"/>
</dbReference>
<reference evidence="9 10" key="1">
    <citation type="journal article" date="2015" name="Genome Announc.">
        <title>Expanding the biotechnology potential of lactobacilli through comparative genomics of 213 strains and associated genera.</title>
        <authorList>
            <person name="Sun Z."/>
            <person name="Harris H.M."/>
            <person name="McCann A."/>
            <person name="Guo C."/>
            <person name="Argimon S."/>
            <person name="Zhang W."/>
            <person name="Yang X."/>
            <person name="Jeffery I.B."/>
            <person name="Cooney J.C."/>
            <person name="Kagawa T.F."/>
            <person name="Liu W."/>
            <person name="Song Y."/>
            <person name="Salvetti E."/>
            <person name="Wrobel A."/>
            <person name="Rasinkangas P."/>
            <person name="Parkhill J."/>
            <person name="Rea M.C."/>
            <person name="O'Sullivan O."/>
            <person name="Ritari J."/>
            <person name="Douillard F.P."/>
            <person name="Paul Ross R."/>
            <person name="Yang R."/>
            <person name="Briner A.E."/>
            <person name="Felis G.E."/>
            <person name="de Vos W.M."/>
            <person name="Barrangou R."/>
            <person name="Klaenhammer T.R."/>
            <person name="Caufield P.W."/>
            <person name="Cui Y."/>
            <person name="Zhang H."/>
            <person name="O'Toole P.W."/>
        </authorList>
    </citation>
    <scope>NUCLEOTIDE SEQUENCE [LARGE SCALE GENOMIC DNA]</scope>
    <source>
        <strain evidence="9 10">DSM 23829</strain>
    </source>
</reference>
<dbReference type="Proteomes" id="UP000052012">
    <property type="component" value="Unassembled WGS sequence"/>
</dbReference>
<dbReference type="GO" id="GO:0005886">
    <property type="term" value="C:plasma membrane"/>
    <property type="evidence" value="ECO:0007669"/>
    <property type="project" value="TreeGrafter"/>
</dbReference>
<evidence type="ECO:0000256" key="7">
    <source>
        <dbReference type="RuleBase" id="RU000477"/>
    </source>
</evidence>
<accession>A0A0R2ARC8</accession>
<evidence type="ECO:0000256" key="8">
    <source>
        <dbReference type="SAM" id="Phobius"/>
    </source>
</evidence>
<keyword evidence="3 7" id="KW-0813">Transport</keyword>
<dbReference type="PRINTS" id="PR00783">
    <property type="entry name" value="MINTRINSICP"/>
</dbReference>
<keyword evidence="10" id="KW-1185">Reference proteome</keyword>
<feature type="transmembrane region" description="Helical" evidence="8">
    <location>
        <begin position="64"/>
        <end position="83"/>
    </location>
</feature>
<dbReference type="Gene3D" id="1.20.1080.10">
    <property type="entry name" value="Glycerol uptake facilitator protein"/>
    <property type="match status" value="1"/>
</dbReference>
<evidence type="ECO:0000313" key="9">
    <source>
        <dbReference type="EMBL" id="KRM69854.1"/>
    </source>
</evidence>
<feature type="transmembrane region" description="Helical" evidence="8">
    <location>
        <begin position="115"/>
        <end position="136"/>
    </location>
</feature>
<evidence type="ECO:0000256" key="2">
    <source>
        <dbReference type="ARBA" id="ARBA00006175"/>
    </source>
</evidence>
<dbReference type="STRING" id="1423781.FD06_GL000019"/>
<dbReference type="InterPro" id="IPR023271">
    <property type="entry name" value="Aquaporin-like"/>
</dbReference>
<keyword evidence="6 8" id="KW-0472">Membrane</keyword>
<keyword evidence="5 8" id="KW-1133">Transmembrane helix</keyword>
<feature type="transmembrane region" description="Helical" evidence="8">
    <location>
        <begin position="148"/>
        <end position="171"/>
    </location>
</feature>
<evidence type="ECO:0000256" key="5">
    <source>
        <dbReference type="ARBA" id="ARBA00022989"/>
    </source>
</evidence>
<keyword evidence="4 7" id="KW-0812">Transmembrane</keyword>
<dbReference type="InterPro" id="IPR000425">
    <property type="entry name" value="MIP"/>
</dbReference>
<organism evidence="9 10">
    <name type="scientific">Apilactobacillus ozensis DSM 23829 = JCM 17196</name>
    <dbReference type="NCBI Taxonomy" id="1423781"/>
    <lineage>
        <taxon>Bacteria</taxon>
        <taxon>Bacillati</taxon>
        <taxon>Bacillota</taxon>
        <taxon>Bacilli</taxon>
        <taxon>Lactobacillales</taxon>
        <taxon>Lactobacillaceae</taxon>
        <taxon>Apilactobacillus</taxon>
    </lineage>
</organism>
<evidence type="ECO:0008006" key="11">
    <source>
        <dbReference type="Google" id="ProtNLM"/>
    </source>
</evidence>
<dbReference type="GO" id="GO:0015254">
    <property type="term" value="F:glycerol channel activity"/>
    <property type="evidence" value="ECO:0007669"/>
    <property type="project" value="TreeGrafter"/>
</dbReference>
<feature type="transmembrane region" description="Helical" evidence="8">
    <location>
        <begin position="24"/>
        <end position="44"/>
    </location>
</feature>
<feature type="transmembrane region" description="Helical" evidence="8">
    <location>
        <begin position="192"/>
        <end position="213"/>
    </location>
</feature>
<protein>
    <recommendedName>
        <fullName evidence="11">Glycerol uptake facilitator protein</fullName>
    </recommendedName>
</protein>
<evidence type="ECO:0000256" key="4">
    <source>
        <dbReference type="ARBA" id="ARBA00022692"/>
    </source>
</evidence>
<proteinExistence type="inferred from homology"/>
<evidence type="ECO:0000313" key="10">
    <source>
        <dbReference type="Proteomes" id="UP000052012"/>
    </source>
</evidence>
<evidence type="ECO:0000256" key="6">
    <source>
        <dbReference type="ARBA" id="ARBA00023136"/>
    </source>
</evidence>
<gene>
    <name evidence="9" type="ORF">FD06_GL000019</name>
</gene>
<dbReference type="AlphaFoldDB" id="A0A0R2ARC8"/>